<feature type="compositionally biased region" description="Polar residues" evidence="1">
    <location>
        <begin position="57"/>
        <end position="67"/>
    </location>
</feature>
<organism evidence="2 3">
    <name type="scientific">Helicobacter pylori</name>
    <name type="common">Campylobacter pylori</name>
    <dbReference type="NCBI Taxonomy" id="210"/>
    <lineage>
        <taxon>Bacteria</taxon>
        <taxon>Pseudomonadati</taxon>
        <taxon>Campylobacterota</taxon>
        <taxon>Epsilonproteobacteria</taxon>
        <taxon>Campylobacterales</taxon>
        <taxon>Helicobacteraceae</taxon>
        <taxon>Helicobacter</taxon>
    </lineage>
</organism>
<comment type="caution">
    <text evidence="2">The sequence shown here is derived from an EMBL/GenBank/DDBJ whole genome shotgun (WGS) entry which is preliminary data.</text>
</comment>
<dbReference type="EMBL" id="RJGP01000051">
    <property type="protein sequence ID" value="RVZ42925.1"/>
    <property type="molecule type" value="Genomic_DNA"/>
</dbReference>
<sequence length="75" mass="7926">MAFMRKSYGAVSVDNATIKSIKAKLGGNHCHIASGSHQVGGVRKVISRFNTKKPHSSLDSTLKTNPFDTGIGLGV</sequence>
<reference evidence="2 3" key="1">
    <citation type="submission" date="2018-11" db="EMBL/GenBank/DDBJ databases">
        <title>Genetic determinants and prediction of antibiotic resistance phenotypes in Helicobacter pylori.</title>
        <authorList>
            <person name="Wagner K."/>
        </authorList>
    </citation>
    <scope>NUCLEOTIDE SEQUENCE [LARGE SCALE GENOMIC DNA]</scope>
    <source>
        <strain evidence="2 3">ZH70</strain>
    </source>
</reference>
<name>A0A438XYH9_HELPX</name>
<evidence type="ECO:0000256" key="1">
    <source>
        <dbReference type="SAM" id="MobiDB-lite"/>
    </source>
</evidence>
<protein>
    <submittedName>
        <fullName evidence="2">Uncharacterized protein</fullName>
    </submittedName>
</protein>
<proteinExistence type="predicted"/>
<gene>
    <name evidence="2" type="ORF">EC518_02130</name>
</gene>
<evidence type="ECO:0000313" key="2">
    <source>
        <dbReference type="EMBL" id="RVZ42925.1"/>
    </source>
</evidence>
<dbReference type="Proteomes" id="UP000289022">
    <property type="component" value="Unassembled WGS sequence"/>
</dbReference>
<evidence type="ECO:0000313" key="3">
    <source>
        <dbReference type="Proteomes" id="UP000289022"/>
    </source>
</evidence>
<feature type="region of interest" description="Disordered" evidence="1">
    <location>
        <begin position="53"/>
        <end position="75"/>
    </location>
</feature>
<accession>A0A438XYH9</accession>
<dbReference type="AlphaFoldDB" id="A0A438XYH9"/>